<gene>
    <name evidence="3" type="ORF">Rumeso_03903</name>
</gene>
<dbReference type="GO" id="GO:0000166">
    <property type="term" value="F:nucleotide binding"/>
    <property type="evidence" value="ECO:0007669"/>
    <property type="project" value="InterPro"/>
</dbReference>
<evidence type="ECO:0000259" key="2">
    <source>
        <dbReference type="Pfam" id="PF22725"/>
    </source>
</evidence>
<dbReference type="Gene3D" id="3.40.50.720">
    <property type="entry name" value="NAD(P)-binding Rossmann-like Domain"/>
    <property type="match status" value="1"/>
</dbReference>
<protein>
    <submittedName>
        <fullName evidence="3">Oxidoreductase, Gfo/Idh/MocA family</fullName>
    </submittedName>
</protein>
<dbReference type="RefSeq" id="WP_037282363.1">
    <property type="nucleotide sequence ID" value="NZ_KK088604.1"/>
</dbReference>
<dbReference type="SUPFAM" id="SSF55347">
    <property type="entry name" value="Glyceraldehyde-3-phosphate dehydrogenase-like, C-terminal domain"/>
    <property type="match status" value="1"/>
</dbReference>
<dbReference type="InterPro" id="IPR000683">
    <property type="entry name" value="Gfo/Idh/MocA-like_OxRdtase_N"/>
</dbReference>
<proteinExistence type="predicted"/>
<evidence type="ECO:0000313" key="3">
    <source>
        <dbReference type="EMBL" id="EYD74607.1"/>
    </source>
</evidence>
<feature type="domain" description="Gfo/Idh/MocA-like oxidoreductase N-terminal" evidence="1">
    <location>
        <begin position="7"/>
        <end position="133"/>
    </location>
</feature>
<dbReference type="AlphaFoldDB" id="A0A017HJF3"/>
<accession>A0A017HJF3</accession>
<dbReference type="InterPro" id="IPR036291">
    <property type="entry name" value="NAD(P)-bd_dom_sf"/>
</dbReference>
<evidence type="ECO:0000313" key="4">
    <source>
        <dbReference type="Proteomes" id="UP000019666"/>
    </source>
</evidence>
<dbReference type="InterPro" id="IPR051317">
    <property type="entry name" value="Gfo/Idh/MocA_oxidoreduct"/>
</dbReference>
<feature type="domain" description="GFO/IDH/MocA-like oxidoreductase" evidence="2">
    <location>
        <begin position="144"/>
        <end position="275"/>
    </location>
</feature>
<dbReference type="PANTHER" id="PTHR43708:SF3">
    <property type="entry name" value="OXIDOREDUCTASE"/>
    <property type="match status" value="1"/>
</dbReference>
<organism evidence="3 4">
    <name type="scientific">Rubellimicrobium mesophilum DSM 19309</name>
    <dbReference type="NCBI Taxonomy" id="442562"/>
    <lineage>
        <taxon>Bacteria</taxon>
        <taxon>Pseudomonadati</taxon>
        <taxon>Pseudomonadota</taxon>
        <taxon>Alphaproteobacteria</taxon>
        <taxon>Rhodobacterales</taxon>
        <taxon>Roseobacteraceae</taxon>
        <taxon>Rubellimicrobium</taxon>
    </lineage>
</organism>
<dbReference type="Pfam" id="PF01408">
    <property type="entry name" value="GFO_IDH_MocA"/>
    <property type="match status" value="1"/>
</dbReference>
<dbReference type="STRING" id="442562.Rumeso_03903"/>
<sequence>MAERRLRLGMVGGGRGAFIGAVHRIASRIDDRWELVAGALSSDPERARASGADLGIAPDRAYSDFREMARAEAGREDGIDAVSIVTPNHMHADPAIAFLEAGIHVICDKPLAAAPEQAQRIADAVKASRARFVLTHNYTGYPLMRQAREMIAAGDLGELRLVQAEYAQDWLTESVEATGNKQAAWRTDPTQAGAGALGDIGTHAFNLLSFVSGLRPEALLADLQSFGAGRLVDDNAHVLLRFQGGARGMLWASQVAPGNENGLRLRIYGTKAGIEWGQENPNVMTFAPLGEPKRILTRGGAGLGGGSSQSTRVPPGHPEGYLEAFATIYTDAADLILGTNDGALLPNIDSGLEGMWFINACQRSSQAGGEWVGR</sequence>
<dbReference type="PATRIC" id="fig|442562.3.peg.3850"/>
<name>A0A017HJF3_9RHOB</name>
<dbReference type="InterPro" id="IPR055170">
    <property type="entry name" value="GFO_IDH_MocA-like_dom"/>
</dbReference>
<dbReference type="Proteomes" id="UP000019666">
    <property type="component" value="Unassembled WGS sequence"/>
</dbReference>
<comment type="caution">
    <text evidence="3">The sequence shown here is derived from an EMBL/GenBank/DDBJ whole genome shotgun (WGS) entry which is preliminary data.</text>
</comment>
<dbReference type="Pfam" id="PF22725">
    <property type="entry name" value="GFO_IDH_MocA_C3"/>
    <property type="match status" value="1"/>
</dbReference>
<evidence type="ECO:0000259" key="1">
    <source>
        <dbReference type="Pfam" id="PF01408"/>
    </source>
</evidence>
<dbReference type="Gene3D" id="3.30.360.10">
    <property type="entry name" value="Dihydrodipicolinate Reductase, domain 2"/>
    <property type="match status" value="1"/>
</dbReference>
<reference evidence="3 4" key="1">
    <citation type="submission" date="2013-02" db="EMBL/GenBank/DDBJ databases">
        <authorList>
            <person name="Fiebig A."/>
            <person name="Goeker M."/>
            <person name="Klenk H.-P.P."/>
        </authorList>
    </citation>
    <scope>NUCLEOTIDE SEQUENCE [LARGE SCALE GENOMIC DNA]</scope>
    <source>
        <strain evidence="3 4">DSM 19309</strain>
    </source>
</reference>
<keyword evidence="4" id="KW-1185">Reference proteome</keyword>
<dbReference type="SUPFAM" id="SSF51735">
    <property type="entry name" value="NAD(P)-binding Rossmann-fold domains"/>
    <property type="match status" value="1"/>
</dbReference>
<dbReference type="HOGENOM" id="CLU_023194_17_1_5"/>
<dbReference type="PANTHER" id="PTHR43708">
    <property type="entry name" value="CONSERVED EXPRESSED OXIDOREDUCTASE (EUROFUNG)"/>
    <property type="match status" value="1"/>
</dbReference>
<dbReference type="EMBL" id="AOSK01000111">
    <property type="protein sequence ID" value="EYD74607.1"/>
    <property type="molecule type" value="Genomic_DNA"/>
</dbReference>